<keyword evidence="4" id="KW-1133">Transmembrane helix</keyword>
<dbReference type="GO" id="GO:0009279">
    <property type="term" value="C:cell outer membrane"/>
    <property type="evidence" value="ECO:0007669"/>
    <property type="project" value="UniProtKB-SubCell"/>
</dbReference>
<dbReference type="SUPFAM" id="SSF56935">
    <property type="entry name" value="Porins"/>
    <property type="match status" value="1"/>
</dbReference>
<evidence type="ECO:0000256" key="3">
    <source>
        <dbReference type="ARBA" id="ARBA00023237"/>
    </source>
</evidence>
<keyword evidence="2 4" id="KW-0472">Membrane</keyword>
<dbReference type="Pfam" id="PF14905">
    <property type="entry name" value="OMP_b-brl_3"/>
    <property type="match status" value="1"/>
</dbReference>
<evidence type="ECO:0000256" key="2">
    <source>
        <dbReference type="ARBA" id="ARBA00023136"/>
    </source>
</evidence>
<protein>
    <submittedName>
        <fullName evidence="6">Outer membrane receptor proteins, mostly Fe transport</fullName>
    </submittedName>
</protein>
<dbReference type="InterPro" id="IPR036942">
    <property type="entry name" value="Beta-barrel_TonB_sf"/>
</dbReference>
<dbReference type="Proteomes" id="UP000183129">
    <property type="component" value="Unassembled WGS sequence"/>
</dbReference>
<gene>
    <name evidence="6" type="ORF">SAMN03003324_02327</name>
</gene>
<feature type="transmembrane region" description="Helical" evidence="4">
    <location>
        <begin position="6"/>
        <end position="23"/>
    </location>
</feature>
<dbReference type="InterPro" id="IPR041700">
    <property type="entry name" value="OMP_b-brl_3"/>
</dbReference>
<dbReference type="InterPro" id="IPR008969">
    <property type="entry name" value="CarboxyPept-like_regulatory"/>
</dbReference>
<sequence length="924" mass="105888">MKNSAILWNMGTTCAYLARVLLLNRHFIIWLMRVSTVVFLFILISFQVLLAVPVSSQSMRDYKVSLKLEDESLLTGIKRIEEQSIFRFYYRKSEIKRITDLNIAFRTRTVENTLYELLKNTGFSFRQINNNILLKKQQQVAYMLKGRILTSDRKTVEFATIQINKATNSQLITSALADTAGRFNLKVYEQGDYLLKVFSPGTDSLILKVNVGDTSSLELPDIILKTKSIQLNGVTIRSRTPLLRRSTDKLTLNVEGSVYEKGEDALRLFNVIPGVRVEGKDILFRGSESVTVYVDNRKVMLQGDQLFAYLRSIPSESVKSYELRAVPGAEYDAQNGGVIINIVLKSEYRYGLSGNVSSSYWYNGSHNRMGSTFLNYRAGKLNVQGGFNYRRAPAFYDDSIIQEFKSTGVYSPQTEKYKEDYHSIGYNIGLDYNLNLQQTIGVSYNKFSNPGDISNLTTTNIDYLANAHTNSIDSSLYTSKDTRFRYTNQMTNVFYRNKLDTLGSKLDAGYSYIYYGLRDPSAIESQFLNGGGIESHPRDSLFTDTRGKSSVHVINIDFEKYFSKSWVLGAGGKYTNSKTDYSMDYRQGLSEQSSLDTLQSNRFLYNEHILAFYGTLAKSFDQWDIKIGLRTEQTNYNGLSITTGKTIGRNQWNLFPSAYVNRKIGADHSLTLSYSRRINRPGFRDLNPFITYTNLNNIWEGNPDLRPYFSDNLQLEYLWKNKYSITTGYQNTRNAIATNVTNVGDLIISKDENISDNNNVFMSVYIPLKLTNWWEFNTNATLRYTTIDIQSTPAVHRSKLSQNVWASSKFNLPGNYFMEISGSFSRNSFYGIYDQFNVAKMDLSVKKSFFGDRLTARLELQDPFHLYKPHYEINTPEFRRNVIRNKVDWARYAGIWLTYNFSKGKKKNNKDNIDAGGNEARGRL</sequence>
<accession>A0A1I2FQL5</accession>
<dbReference type="AlphaFoldDB" id="A0A1I2FQL5"/>
<comment type="subcellular location">
    <subcellularLocation>
        <location evidence="1">Cell outer membrane</location>
    </subcellularLocation>
</comment>
<name>A0A1I2FQL5_9SPHI</name>
<evidence type="ECO:0000256" key="4">
    <source>
        <dbReference type="SAM" id="Phobius"/>
    </source>
</evidence>
<evidence type="ECO:0000313" key="6">
    <source>
        <dbReference type="EMBL" id="SFF06736.1"/>
    </source>
</evidence>
<keyword evidence="6" id="KW-0675">Receptor</keyword>
<keyword evidence="4" id="KW-0812">Transmembrane</keyword>
<evidence type="ECO:0000259" key="5">
    <source>
        <dbReference type="Pfam" id="PF14905"/>
    </source>
</evidence>
<feature type="domain" description="Outer membrane protein beta-barrel" evidence="5">
    <location>
        <begin position="498"/>
        <end position="899"/>
    </location>
</feature>
<dbReference type="SUPFAM" id="SSF49464">
    <property type="entry name" value="Carboxypeptidase regulatory domain-like"/>
    <property type="match status" value="1"/>
</dbReference>
<dbReference type="EMBL" id="FONS01000004">
    <property type="protein sequence ID" value="SFF06736.1"/>
    <property type="molecule type" value="Genomic_DNA"/>
</dbReference>
<dbReference type="RefSeq" id="WP_081857563.1">
    <property type="nucleotide sequence ID" value="NZ_FONS01000004.1"/>
</dbReference>
<organism evidence="6 7">
    <name type="scientific">Pedobacter antarcticus</name>
    <dbReference type="NCBI Taxonomy" id="34086"/>
    <lineage>
        <taxon>Bacteria</taxon>
        <taxon>Pseudomonadati</taxon>
        <taxon>Bacteroidota</taxon>
        <taxon>Sphingobacteriia</taxon>
        <taxon>Sphingobacteriales</taxon>
        <taxon>Sphingobacteriaceae</taxon>
        <taxon>Pedobacter</taxon>
    </lineage>
</organism>
<evidence type="ECO:0000313" key="7">
    <source>
        <dbReference type="Proteomes" id="UP000183129"/>
    </source>
</evidence>
<dbReference type="STRING" id="34086.SAMN04488084_101681"/>
<reference evidence="6 7" key="1">
    <citation type="submission" date="2016-10" db="EMBL/GenBank/DDBJ databases">
        <authorList>
            <person name="de Groot N.N."/>
        </authorList>
    </citation>
    <scope>NUCLEOTIDE SEQUENCE [LARGE SCALE GENOMIC DNA]</scope>
    <source>
        <strain evidence="6 7">ATCC 51969</strain>
    </source>
</reference>
<feature type="transmembrane region" description="Helical" evidence="4">
    <location>
        <begin position="30"/>
        <end position="52"/>
    </location>
</feature>
<proteinExistence type="predicted"/>
<keyword evidence="3" id="KW-0998">Cell outer membrane</keyword>
<dbReference type="Gene3D" id="2.40.170.20">
    <property type="entry name" value="TonB-dependent receptor, beta-barrel domain"/>
    <property type="match status" value="1"/>
</dbReference>
<evidence type="ECO:0000256" key="1">
    <source>
        <dbReference type="ARBA" id="ARBA00004442"/>
    </source>
</evidence>